<dbReference type="Proteomes" id="UP000223527">
    <property type="component" value="Unassembled WGS sequence"/>
</dbReference>
<evidence type="ECO:0000313" key="6">
    <source>
        <dbReference type="Proteomes" id="UP000223527"/>
    </source>
</evidence>
<evidence type="ECO:0000256" key="1">
    <source>
        <dbReference type="ARBA" id="ARBA00007825"/>
    </source>
</evidence>
<gene>
    <name evidence="5" type="primary">pcaG</name>
    <name evidence="5" type="ORF">CR162_03010</name>
</gene>
<proteinExistence type="inferred from homology"/>
<dbReference type="RefSeq" id="WP_099094056.1">
    <property type="nucleotide sequence ID" value="NZ_PDNU01000003.1"/>
</dbReference>
<dbReference type="InterPro" id="IPR050770">
    <property type="entry name" value="Intradiol_RC_Dioxygenase"/>
</dbReference>
<dbReference type="AlphaFoldDB" id="A0A2C7AGM1"/>
<comment type="similarity">
    <text evidence="1">Belongs to the intradiol ring-cleavage dioxygenase family.</text>
</comment>
<protein>
    <submittedName>
        <fullName evidence="5">Protocatechuate 3,4-dioxygenase subunit alpha</fullName>
    </submittedName>
</protein>
<evidence type="ECO:0000313" key="5">
    <source>
        <dbReference type="EMBL" id="PHK96326.1"/>
    </source>
</evidence>
<keyword evidence="3" id="KW-0560">Oxidoreductase</keyword>
<comment type="caution">
    <text evidence="5">The sequence shown here is derived from an EMBL/GenBank/DDBJ whole genome shotgun (WGS) entry which is preliminary data.</text>
</comment>
<name>A0A2C7AGM1_9PROT</name>
<organism evidence="5 6">
    <name type="scientific">Teichococcus rhizosphaerae</name>
    <dbReference type="NCBI Taxonomy" id="1335062"/>
    <lineage>
        <taxon>Bacteria</taxon>
        <taxon>Pseudomonadati</taxon>
        <taxon>Pseudomonadota</taxon>
        <taxon>Alphaproteobacteria</taxon>
        <taxon>Acetobacterales</taxon>
        <taxon>Roseomonadaceae</taxon>
        <taxon>Roseomonas</taxon>
    </lineage>
</organism>
<dbReference type="PANTHER" id="PTHR33711">
    <property type="entry name" value="DIOXYGENASE, PUTATIVE (AFU_ORTHOLOGUE AFUA_2G02910)-RELATED"/>
    <property type="match status" value="1"/>
</dbReference>
<dbReference type="InterPro" id="IPR000627">
    <property type="entry name" value="Intradiol_dOase_C"/>
</dbReference>
<dbReference type="EMBL" id="PDNU01000003">
    <property type="protein sequence ID" value="PHK96326.1"/>
    <property type="molecule type" value="Genomic_DNA"/>
</dbReference>
<dbReference type="Pfam" id="PF00775">
    <property type="entry name" value="Dioxygenase_C"/>
    <property type="match status" value="1"/>
</dbReference>
<reference evidence="5 6" key="1">
    <citation type="submission" date="2017-10" db="EMBL/GenBank/DDBJ databases">
        <authorList>
            <person name="Banno H."/>
            <person name="Chua N.-H."/>
        </authorList>
    </citation>
    <scope>NUCLEOTIDE SEQUENCE [LARGE SCALE GENOMIC DNA]</scope>
    <source>
        <strain evidence="5 6">YW11</strain>
    </source>
</reference>
<accession>A0A2C7AGM1</accession>
<dbReference type="NCBIfam" id="TIGR02423">
    <property type="entry name" value="protocat_alph"/>
    <property type="match status" value="1"/>
</dbReference>
<dbReference type="PANTHER" id="PTHR33711:SF9">
    <property type="entry name" value="PROTOCATECHUATE 3,4-DIOXYGENASE ALPHA CHAIN"/>
    <property type="match status" value="1"/>
</dbReference>
<dbReference type="PROSITE" id="PS00083">
    <property type="entry name" value="INTRADIOL_DIOXYGENAS"/>
    <property type="match status" value="1"/>
</dbReference>
<evidence type="ECO:0000259" key="4">
    <source>
        <dbReference type="PROSITE" id="PS00083"/>
    </source>
</evidence>
<evidence type="ECO:0000256" key="3">
    <source>
        <dbReference type="ARBA" id="ARBA00023002"/>
    </source>
</evidence>
<dbReference type="Gene3D" id="2.60.130.10">
    <property type="entry name" value="Aromatic compound dioxygenase"/>
    <property type="match status" value="1"/>
</dbReference>
<dbReference type="InterPro" id="IPR015889">
    <property type="entry name" value="Intradiol_dOase_core"/>
</dbReference>
<evidence type="ECO:0000256" key="2">
    <source>
        <dbReference type="ARBA" id="ARBA00022964"/>
    </source>
</evidence>
<feature type="domain" description="Intradiol ring-cleavage dioxygenases" evidence="4">
    <location>
        <begin position="44"/>
        <end position="72"/>
    </location>
</feature>
<dbReference type="OrthoDB" id="9805815at2"/>
<sequence length="184" mass="19829">MSGMVATASQTAGPYWHLIDHPEWADLLRMDGPNAGLATAAITLTGRIMDGAGEPVTDALVEIWQADAEGRYDGSFHGFGRCAADREGRYRFSTLRPGPVPAPAGGNARQAPHVALSIFARGLLKPLVTRLYFAGEPLNDTDPLLNSIAEPERRATLIARPDGPARWVLDIRLQGEGETVFLEV</sequence>
<dbReference type="GO" id="GO:0008199">
    <property type="term" value="F:ferric iron binding"/>
    <property type="evidence" value="ECO:0007669"/>
    <property type="project" value="InterPro"/>
</dbReference>
<dbReference type="SUPFAM" id="SSF49482">
    <property type="entry name" value="Aromatic compound dioxygenase"/>
    <property type="match status" value="1"/>
</dbReference>
<keyword evidence="2 5" id="KW-0223">Dioxygenase</keyword>
<dbReference type="InterPro" id="IPR012786">
    <property type="entry name" value="Protocat_dOase_a"/>
</dbReference>
<dbReference type="GO" id="GO:0018578">
    <property type="term" value="F:protocatechuate 3,4-dioxygenase activity"/>
    <property type="evidence" value="ECO:0007669"/>
    <property type="project" value="InterPro"/>
</dbReference>
<keyword evidence="6" id="KW-1185">Reference proteome</keyword>